<organism evidence="2 3">
    <name type="scientific">Mycobacteroides abscessus subsp. abscessus</name>
    <dbReference type="NCBI Taxonomy" id="1185650"/>
    <lineage>
        <taxon>Bacteria</taxon>
        <taxon>Bacillati</taxon>
        <taxon>Actinomycetota</taxon>
        <taxon>Actinomycetes</taxon>
        <taxon>Mycobacteriales</taxon>
        <taxon>Mycobacteriaceae</taxon>
        <taxon>Mycobacteroides</taxon>
        <taxon>Mycobacteroides abscessus</taxon>
    </lineage>
</organism>
<evidence type="ECO:0000256" key="1">
    <source>
        <dbReference type="SAM" id="MobiDB-lite"/>
    </source>
</evidence>
<dbReference type="EMBL" id="FSHM01000002">
    <property type="protein sequence ID" value="SIA67588.1"/>
    <property type="molecule type" value="Genomic_DNA"/>
</dbReference>
<sequence>MSVGTGIHLTMAKVSFAALVASADNIDGQLHMAASLSEVYGYERVSFSIVAAIVAPRGHRPVTVAATLDPPGGNWQTMSAGIYQHDRGNCEGNQVTHYFVVPCPNIAVAERGTYRVRITVDGEPLAETLEFTSHDALGPARVTPSQAALSADNSPSDDGNEQLLGTVQKMIKSADDELQQNQDDGQQGGDYYSE</sequence>
<feature type="compositionally biased region" description="Polar residues" evidence="1">
    <location>
        <begin position="143"/>
        <end position="157"/>
    </location>
</feature>
<protein>
    <submittedName>
        <fullName evidence="2">Uncharacterized protein</fullName>
    </submittedName>
</protein>
<reference evidence="2 3" key="1">
    <citation type="submission" date="2016-11" db="EMBL/GenBank/DDBJ databases">
        <authorList>
            <consortium name="Pathogen Informatics"/>
        </authorList>
    </citation>
    <scope>NUCLEOTIDE SEQUENCE [LARGE SCALE GENOMIC DNA]</scope>
    <source>
        <strain evidence="2 3">104</strain>
    </source>
</reference>
<name>A0AB38CXD7_9MYCO</name>
<gene>
    <name evidence="2" type="ORF">SAMEA2070301_01855</name>
</gene>
<dbReference type="Proteomes" id="UP000185210">
    <property type="component" value="Unassembled WGS sequence"/>
</dbReference>
<comment type="caution">
    <text evidence="2">The sequence shown here is derived from an EMBL/GenBank/DDBJ whole genome shotgun (WGS) entry which is preliminary data.</text>
</comment>
<evidence type="ECO:0000313" key="2">
    <source>
        <dbReference type="EMBL" id="SIA67588.1"/>
    </source>
</evidence>
<accession>A0AB38CXD7</accession>
<dbReference type="AlphaFoldDB" id="A0AB38CXD7"/>
<proteinExistence type="predicted"/>
<evidence type="ECO:0000313" key="3">
    <source>
        <dbReference type="Proteomes" id="UP000185210"/>
    </source>
</evidence>
<feature type="region of interest" description="Disordered" evidence="1">
    <location>
        <begin position="136"/>
        <end position="194"/>
    </location>
</feature>